<sequence>MLASERLPGFPPASPAIGISEPMRARSIQLRAARTDDLPYLRGLYRALRSEELSLADWPEAFKQTFLDDQFALQHMHYVNSYADADFWVIERHQQAIGRYYLLREPPCYHIVDITLDPAWRSRGVGSLLLDWTQSLVRQHDAAAIGLHVDERNVGAQRLYARHGFAETSREAPYIAMRWNNVAQLNTA</sequence>
<dbReference type="AlphaFoldDB" id="A0A370WZ80"/>
<dbReference type="GO" id="GO:0016747">
    <property type="term" value="F:acyltransferase activity, transferring groups other than amino-acyl groups"/>
    <property type="evidence" value="ECO:0007669"/>
    <property type="project" value="InterPro"/>
</dbReference>
<reference evidence="4 5" key="1">
    <citation type="submission" date="2018-07" db="EMBL/GenBank/DDBJ databases">
        <title>Dyella monticola sp. nov. and Dyella psychrodurans sp. nov. isolated from monsoon evergreen broad-leaved forest soil of Dinghu Mountain, China.</title>
        <authorList>
            <person name="Gao Z."/>
            <person name="Qiu L."/>
        </authorList>
    </citation>
    <scope>NUCLEOTIDE SEQUENCE [LARGE SCALE GENOMIC DNA]</scope>
    <source>
        <strain evidence="4 5">4MSK11</strain>
    </source>
</reference>
<dbReference type="PANTHER" id="PTHR43877">
    <property type="entry name" value="AMINOALKYLPHOSPHONATE N-ACETYLTRANSFERASE-RELATED-RELATED"/>
    <property type="match status" value="1"/>
</dbReference>
<dbReference type="PROSITE" id="PS51186">
    <property type="entry name" value="GNAT"/>
    <property type="match status" value="1"/>
</dbReference>
<keyword evidence="2" id="KW-0012">Acyltransferase</keyword>
<keyword evidence="5" id="KW-1185">Reference proteome</keyword>
<evidence type="ECO:0000259" key="3">
    <source>
        <dbReference type="PROSITE" id="PS51186"/>
    </source>
</evidence>
<evidence type="ECO:0000256" key="2">
    <source>
        <dbReference type="ARBA" id="ARBA00023315"/>
    </source>
</evidence>
<gene>
    <name evidence="4" type="ORF">DWU99_17285</name>
</gene>
<accession>A0A370WZ80</accession>
<dbReference type="InterPro" id="IPR000182">
    <property type="entry name" value="GNAT_dom"/>
</dbReference>
<comment type="caution">
    <text evidence="4">The sequence shown here is derived from an EMBL/GenBank/DDBJ whole genome shotgun (WGS) entry which is preliminary data.</text>
</comment>
<name>A0A370WZ80_9GAMM</name>
<dbReference type="EMBL" id="QRBF01000007">
    <property type="protein sequence ID" value="RDS81422.1"/>
    <property type="molecule type" value="Genomic_DNA"/>
</dbReference>
<evidence type="ECO:0000313" key="4">
    <source>
        <dbReference type="EMBL" id="RDS81422.1"/>
    </source>
</evidence>
<dbReference type="Pfam" id="PF00583">
    <property type="entry name" value="Acetyltransf_1"/>
    <property type="match status" value="1"/>
</dbReference>
<dbReference type="Gene3D" id="3.40.630.30">
    <property type="match status" value="1"/>
</dbReference>
<organism evidence="4 5">
    <name type="scientific">Dyella psychrodurans</name>
    <dbReference type="NCBI Taxonomy" id="1927960"/>
    <lineage>
        <taxon>Bacteria</taxon>
        <taxon>Pseudomonadati</taxon>
        <taxon>Pseudomonadota</taxon>
        <taxon>Gammaproteobacteria</taxon>
        <taxon>Lysobacterales</taxon>
        <taxon>Rhodanobacteraceae</taxon>
        <taxon>Dyella</taxon>
    </lineage>
</organism>
<feature type="domain" description="N-acetyltransferase" evidence="3">
    <location>
        <begin position="28"/>
        <end position="182"/>
    </location>
</feature>
<dbReference type="Proteomes" id="UP000255334">
    <property type="component" value="Unassembled WGS sequence"/>
</dbReference>
<dbReference type="InterPro" id="IPR016181">
    <property type="entry name" value="Acyl_CoA_acyltransferase"/>
</dbReference>
<evidence type="ECO:0000256" key="1">
    <source>
        <dbReference type="ARBA" id="ARBA00022679"/>
    </source>
</evidence>
<dbReference type="SUPFAM" id="SSF55729">
    <property type="entry name" value="Acyl-CoA N-acyltransferases (Nat)"/>
    <property type="match status" value="1"/>
</dbReference>
<keyword evidence="1 4" id="KW-0808">Transferase</keyword>
<dbReference type="CDD" id="cd04301">
    <property type="entry name" value="NAT_SF"/>
    <property type="match status" value="1"/>
</dbReference>
<proteinExistence type="predicted"/>
<evidence type="ECO:0000313" key="5">
    <source>
        <dbReference type="Proteomes" id="UP000255334"/>
    </source>
</evidence>
<dbReference type="InterPro" id="IPR050832">
    <property type="entry name" value="Bact_Acetyltransf"/>
</dbReference>
<protein>
    <submittedName>
        <fullName evidence="4">GNAT family N-acetyltransferase</fullName>
    </submittedName>
</protein>